<dbReference type="CDD" id="cd07750">
    <property type="entry name" value="PolyPPase_VTC_like"/>
    <property type="match status" value="1"/>
</dbReference>
<protein>
    <submittedName>
        <fullName evidence="3">Polyphosphate polymerase domain-containing protein</fullName>
    </submittedName>
</protein>
<evidence type="ECO:0000256" key="1">
    <source>
        <dbReference type="SAM" id="MobiDB-lite"/>
    </source>
</evidence>
<dbReference type="InterPro" id="IPR042267">
    <property type="entry name" value="VTC_sf"/>
</dbReference>
<keyword evidence="4" id="KW-1185">Reference proteome</keyword>
<dbReference type="Pfam" id="PF09359">
    <property type="entry name" value="VTC"/>
    <property type="match status" value="1"/>
</dbReference>
<sequence>MTAANTARGQTAPDRAAAEAEDRDTDGQRGAAGDRLRAPSRLHAFNRYELKYLLPVAQVADVRAELAARMDTDGNAGAGGYGVWSLYYDTQRLRFYWEKIEGLKFRRKLRIRRYGELGTGADDTTVSVEIKQRVNRVTQKRRVLLPYDLARDLCDRRVRVEHPDADQGFVDEVLDLVHRLDLRPTAMTGYRREPYVGVGSDLGLRVTLDHRVRGRDRDFDLRSEAESRYIIHPGFVVMEVKANERAPYWVTDMAARRGLQVQRISKYCQSVEAFGKAPRSVFHVPEDDPVAESRPLSAEAARPA</sequence>
<evidence type="ECO:0000313" key="4">
    <source>
        <dbReference type="Proteomes" id="UP001595847"/>
    </source>
</evidence>
<dbReference type="RefSeq" id="WP_378533515.1">
    <property type="nucleotide sequence ID" value="NZ_JBHSBH010000008.1"/>
</dbReference>
<dbReference type="Gene3D" id="3.20.100.30">
    <property type="entry name" value="VTC, catalytic tunnel domain"/>
    <property type="match status" value="1"/>
</dbReference>
<gene>
    <name evidence="3" type="ORF">ACFOVU_13685</name>
</gene>
<dbReference type="Proteomes" id="UP001595847">
    <property type="component" value="Unassembled WGS sequence"/>
</dbReference>
<proteinExistence type="predicted"/>
<dbReference type="EMBL" id="JBHSBH010000008">
    <property type="protein sequence ID" value="MFC3996977.1"/>
    <property type="molecule type" value="Genomic_DNA"/>
</dbReference>
<evidence type="ECO:0000259" key="2">
    <source>
        <dbReference type="Pfam" id="PF09359"/>
    </source>
</evidence>
<name>A0ABV8FMA1_9ACTN</name>
<reference evidence="4" key="1">
    <citation type="journal article" date="2019" name="Int. J. Syst. Evol. Microbiol.">
        <title>The Global Catalogue of Microorganisms (GCM) 10K type strain sequencing project: providing services to taxonomists for standard genome sequencing and annotation.</title>
        <authorList>
            <consortium name="The Broad Institute Genomics Platform"/>
            <consortium name="The Broad Institute Genome Sequencing Center for Infectious Disease"/>
            <person name="Wu L."/>
            <person name="Ma J."/>
        </authorList>
    </citation>
    <scope>NUCLEOTIDE SEQUENCE [LARGE SCALE GENOMIC DNA]</scope>
    <source>
        <strain evidence="4">TBRC 1826</strain>
    </source>
</reference>
<organism evidence="3 4">
    <name type="scientific">Nocardiopsis sediminis</name>
    <dbReference type="NCBI Taxonomy" id="1778267"/>
    <lineage>
        <taxon>Bacteria</taxon>
        <taxon>Bacillati</taxon>
        <taxon>Actinomycetota</taxon>
        <taxon>Actinomycetes</taxon>
        <taxon>Streptosporangiales</taxon>
        <taxon>Nocardiopsidaceae</taxon>
        <taxon>Nocardiopsis</taxon>
    </lineage>
</organism>
<feature type="region of interest" description="Disordered" evidence="1">
    <location>
        <begin position="1"/>
        <end position="35"/>
    </location>
</feature>
<dbReference type="InterPro" id="IPR018966">
    <property type="entry name" value="VTC_domain"/>
</dbReference>
<comment type="caution">
    <text evidence="3">The sequence shown here is derived from an EMBL/GenBank/DDBJ whole genome shotgun (WGS) entry which is preliminary data.</text>
</comment>
<feature type="domain" description="VTC" evidence="2">
    <location>
        <begin position="46"/>
        <end position="273"/>
    </location>
</feature>
<accession>A0ABV8FMA1</accession>
<feature type="region of interest" description="Disordered" evidence="1">
    <location>
        <begin position="285"/>
        <end position="304"/>
    </location>
</feature>
<evidence type="ECO:0000313" key="3">
    <source>
        <dbReference type="EMBL" id="MFC3996977.1"/>
    </source>
</evidence>